<dbReference type="InterPro" id="IPR013786">
    <property type="entry name" value="AcylCoA_DH/ox_N"/>
</dbReference>
<keyword evidence="5 9" id="KW-0560">Oxidoreductase</keyword>
<dbReference type="InterPro" id="IPR009100">
    <property type="entry name" value="AcylCoA_DH/oxidase_NM_dom_sf"/>
</dbReference>
<proteinExistence type="inferred from homology"/>
<accession>Q0JZ85</accession>
<feature type="region of interest" description="Disordered" evidence="6">
    <location>
        <begin position="360"/>
        <end position="385"/>
    </location>
</feature>
<dbReference type="Proteomes" id="UP000008210">
    <property type="component" value="Chromosome 2"/>
</dbReference>
<evidence type="ECO:0000313" key="9">
    <source>
        <dbReference type="EMBL" id="CAJ96939.1"/>
    </source>
</evidence>
<dbReference type="PANTHER" id="PTHR43884:SF20">
    <property type="entry name" value="ACYL-COA DEHYDROGENASE FADE28"/>
    <property type="match status" value="1"/>
</dbReference>
<dbReference type="InterPro" id="IPR009075">
    <property type="entry name" value="AcylCo_DH/oxidase_C"/>
</dbReference>
<dbReference type="Pfam" id="PF02771">
    <property type="entry name" value="Acyl-CoA_dh_N"/>
    <property type="match status" value="1"/>
</dbReference>
<dbReference type="STRING" id="381666.H16_B2157"/>
<dbReference type="GO" id="GO:0050660">
    <property type="term" value="F:flavin adenine dinucleotide binding"/>
    <property type="evidence" value="ECO:0007669"/>
    <property type="project" value="InterPro"/>
</dbReference>
<dbReference type="KEGG" id="reh:H16_B2157"/>
<evidence type="ECO:0000259" key="7">
    <source>
        <dbReference type="Pfam" id="PF00441"/>
    </source>
</evidence>
<comment type="cofactor">
    <cofactor evidence="1">
        <name>FAD</name>
        <dbReference type="ChEBI" id="CHEBI:57692"/>
    </cofactor>
</comment>
<keyword evidence="4" id="KW-0274">FAD</keyword>
<dbReference type="EMBL" id="AM260480">
    <property type="protein sequence ID" value="CAJ96939.1"/>
    <property type="molecule type" value="Genomic_DNA"/>
</dbReference>
<name>Q0JZ85_CUPNH</name>
<reference evidence="9 11" key="1">
    <citation type="journal article" date="2006" name="Nat. Biotechnol.">
        <title>Genome sequence of the bioplastic-producing 'Knallgas' bacterium Ralstonia eutropha H16.</title>
        <authorList>
            <person name="Pohlmann A."/>
            <person name="Fricke W.F."/>
            <person name="Reinecke F."/>
            <person name="Kusian B."/>
            <person name="Liesegang H."/>
            <person name="Cramm R."/>
            <person name="Eitinger T."/>
            <person name="Ewering C."/>
            <person name="Potter M."/>
            <person name="Schwartz E."/>
            <person name="Strittmatter A."/>
            <person name="Voss I."/>
            <person name="Gottschalk G."/>
            <person name="Steinbuechel A."/>
            <person name="Friedrich B."/>
            <person name="Bowien B."/>
        </authorList>
    </citation>
    <scope>NUCLEOTIDE SEQUENCE [LARGE SCALE GENOMIC DNA]</scope>
    <source>
        <strain evidence="11">ATCC 17699 / DSM 428 / KCTC 22496 / NCIMB 10442 / H16 / Stanier 337</strain>
        <strain evidence="9">H16</strain>
    </source>
</reference>
<dbReference type="PANTHER" id="PTHR43884">
    <property type="entry name" value="ACYL-COA DEHYDROGENASE"/>
    <property type="match status" value="1"/>
</dbReference>
<protein>
    <submittedName>
        <fullName evidence="9">Acyl-CoA dehydrogenase</fullName>
        <ecNumber evidence="9">1.3.99.3</ecNumber>
    </submittedName>
</protein>
<gene>
    <name evidence="9" type="ordered locus">H16_B2157</name>
    <name evidence="10" type="ORF">E6A55_30075</name>
</gene>
<dbReference type="InterPro" id="IPR036250">
    <property type="entry name" value="AcylCo_DH-like_C"/>
</dbReference>
<comment type="similarity">
    <text evidence="2">Belongs to the acyl-CoA dehydrogenase family.</text>
</comment>
<dbReference type="HOGENOM" id="CLU_018204_5_0_4"/>
<dbReference type="OrthoDB" id="2450120at2"/>
<dbReference type="AlphaFoldDB" id="Q0JZ85"/>
<dbReference type="SUPFAM" id="SSF56645">
    <property type="entry name" value="Acyl-CoA dehydrogenase NM domain-like"/>
    <property type="match status" value="1"/>
</dbReference>
<evidence type="ECO:0000256" key="4">
    <source>
        <dbReference type="ARBA" id="ARBA00022827"/>
    </source>
</evidence>
<evidence type="ECO:0000313" key="11">
    <source>
        <dbReference type="Proteomes" id="UP000008210"/>
    </source>
</evidence>
<organism evidence="9 11">
    <name type="scientific">Cupriavidus necator (strain ATCC 17699 / DSM 428 / KCTC 22496 / NCIMB 10442 / H16 / Stanier 337)</name>
    <name type="common">Ralstonia eutropha</name>
    <dbReference type="NCBI Taxonomy" id="381666"/>
    <lineage>
        <taxon>Bacteria</taxon>
        <taxon>Pseudomonadati</taxon>
        <taxon>Pseudomonadota</taxon>
        <taxon>Betaproteobacteria</taxon>
        <taxon>Burkholderiales</taxon>
        <taxon>Burkholderiaceae</taxon>
        <taxon>Cupriavidus</taxon>
    </lineage>
</organism>
<dbReference type="SUPFAM" id="SSF47203">
    <property type="entry name" value="Acyl-CoA dehydrogenase C-terminal domain-like"/>
    <property type="match status" value="1"/>
</dbReference>
<evidence type="ECO:0000256" key="3">
    <source>
        <dbReference type="ARBA" id="ARBA00022630"/>
    </source>
</evidence>
<evidence type="ECO:0000256" key="6">
    <source>
        <dbReference type="SAM" id="MobiDB-lite"/>
    </source>
</evidence>
<evidence type="ECO:0000256" key="5">
    <source>
        <dbReference type="ARBA" id="ARBA00023002"/>
    </source>
</evidence>
<keyword evidence="3" id="KW-0285">Flavoprotein</keyword>
<evidence type="ECO:0000259" key="8">
    <source>
        <dbReference type="Pfam" id="PF02771"/>
    </source>
</evidence>
<dbReference type="EC" id="1.3.99.3" evidence="9"/>
<feature type="domain" description="Acyl-CoA dehydrogenase/oxidase C-terminal" evidence="7">
    <location>
        <begin position="204"/>
        <end position="330"/>
    </location>
</feature>
<evidence type="ECO:0000256" key="2">
    <source>
        <dbReference type="ARBA" id="ARBA00009347"/>
    </source>
</evidence>
<sequence>MSDNMIEETVKRLLANEVSRELLTAVETGEFAGALWQAIADAGMTKILCREAHGGIEASWPEALSLFYQVGYTQAPVPLSQAVVGQYLASRSGLDLAAGSVIALAAGAQTRALALTGNEAGTPATLTGTMTAVKWARHAHWLVVEAAGHVCLVDAKGTGVRVEPKADAASLPADTVVLDHAPVAHVLPAGISGLSRPLEVFYAATTAAQLTGALDYALDLAVQYVKDRVQFGKPIGKNQAIQQQIAVLAGEVACSYAAAATALRDLPAMQEDSAPQAEFSAAVAKVTASDAVRTGASIAHQVHGAIGFTYEYPLNFATRRLWAWRAEAGSSTEWAERLGQAFIQAGSDQFWPHLTARTLPSADAPATPADHQAQPTHAERTATHV</sequence>
<evidence type="ECO:0000256" key="1">
    <source>
        <dbReference type="ARBA" id="ARBA00001974"/>
    </source>
</evidence>
<evidence type="ECO:0000313" key="10">
    <source>
        <dbReference type="EMBL" id="QCC04731.1"/>
    </source>
</evidence>
<dbReference type="Gene3D" id="1.10.540.10">
    <property type="entry name" value="Acyl-CoA dehydrogenase/oxidase, N-terminal domain"/>
    <property type="match status" value="1"/>
</dbReference>
<dbReference type="eggNOG" id="COG1960">
    <property type="taxonomic scope" value="Bacteria"/>
</dbReference>
<feature type="domain" description="Acyl-CoA dehydrogenase/oxidase N-terminal" evidence="8">
    <location>
        <begin position="4"/>
        <end position="83"/>
    </location>
</feature>
<dbReference type="EMBL" id="CP039288">
    <property type="protein sequence ID" value="QCC04731.1"/>
    <property type="molecule type" value="Genomic_DNA"/>
</dbReference>
<dbReference type="GO" id="GO:0003995">
    <property type="term" value="F:acyl-CoA dehydrogenase activity"/>
    <property type="evidence" value="ECO:0007669"/>
    <property type="project" value="TreeGrafter"/>
</dbReference>
<keyword evidence="11" id="KW-1185">Reference proteome</keyword>
<reference evidence="10 12" key="2">
    <citation type="submission" date="2019-04" db="EMBL/GenBank/DDBJ databases">
        <title>Long-read de novo sequencing of Cupriavidus necator H16.</title>
        <authorList>
            <person name="Little G.T."/>
            <person name="Ehsaan M."/>
            <person name="Arenas-Lopez C."/>
            <person name="Jawed K."/>
            <person name="Winzer K."/>
            <person name="Kovacs K."/>
            <person name="Malys N."/>
            <person name="Minton N.P."/>
        </authorList>
    </citation>
    <scope>NUCLEOTIDE SEQUENCE [LARGE SCALE GENOMIC DNA]</scope>
    <source>
        <strain evidence="10 12">H16</strain>
    </source>
</reference>
<dbReference type="Gene3D" id="1.20.140.10">
    <property type="entry name" value="Butyryl-CoA Dehydrogenase, subunit A, domain 3"/>
    <property type="match status" value="1"/>
</dbReference>
<dbReference type="InterPro" id="IPR037069">
    <property type="entry name" value="AcylCoA_DH/ox_N_sf"/>
</dbReference>
<evidence type="ECO:0000313" key="12">
    <source>
        <dbReference type="Proteomes" id="UP000296079"/>
    </source>
</evidence>
<dbReference type="Proteomes" id="UP000296079">
    <property type="component" value="Chromosome 2"/>
</dbReference>
<dbReference type="Pfam" id="PF00441">
    <property type="entry name" value="Acyl-CoA_dh_1"/>
    <property type="match status" value="1"/>
</dbReference>